<dbReference type="GO" id="GO:0003723">
    <property type="term" value="F:RNA binding"/>
    <property type="evidence" value="ECO:0007669"/>
    <property type="project" value="UniProtKB-UniRule"/>
</dbReference>
<dbReference type="GO" id="GO:0043571">
    <property type="term" value="P:maintenance of CRISPR repeat elements"/>
    <property type="evidence" value="ECO:0007669"/>
    <property type="project" value="UniProtKB-UniRule"/>
</dbReference>
<keyword evidence="2" id="KW-0255">Endonuclease</keyword>
<protein>
    <recommendedName>
        <fullName evidence="2">pre-crRNA processing endonuclease</fullName>
        <ecNumber evidence="2">3.1.-.-</ecNumber>
    </recommendedName>
</protein>
<comment type="similarity">
    <text evidence="2">Belongs to the CRISPR-associated protein Cas5 family. Subtype I-C/Dvulg subfamily.</text>
</comment>
<dbReference type="Proteomes" id="UP000247790">
    <property type="component" value="Unassembled WGS sequence"/>
</dbReference>
<dbReference type="EC" id="3.1.-.-" evidence="2"/>
<gene>
    <name evidence="3" type="ORF">DFQ00_1157</name>
</gene>
<dbReference type="InterPro" id="IPR010155">
    <property type="entry name" value="CRISPR-assoc_prot_Cas5d"/>
</dbReference>
<dbReference type="Pfam" id="PF09704">
    <property type="entry name" value="Cas_Cas5d"/>
    <property type="match status" value="1"/>
</dbReference>
<comment type="caution">
    <text evidence="3">The sequence shown here is derived from an EMBL/GenBank/DDBJ whole genome shotgun (WGS) entry which is preliminary data.</text>
</comment>
<name>A0A2V4VYH8_PAEBA</name>
<evidence type="ECO:0000313" key="4">
    <source>
        <dbReference type="Proteomes" id="UP000247790"/>
    </source>
</evidence>
<keyword evidence="1 2" id="KW-0051">Antiviral defense</keyword>
<dbReference type="InterPro" id="IPR021124">
    <property type="entry name" value="CRISPR-assoc_prot_Cas5"/>
</dbReference>
<proteinExistence type="inferred from homology"/>
<dbReference type="EMBL" id="QJSW01000015">
    <property type="protein sequence ID" value="PYE47158.1"/>
    <property type="molecule type" value="Genomic_DNA"/>
</dbReference>
<accession>A0A2V4VYH8</accession>
<dbReference type="NCBIfam" id="TIGR01876">
    <property type="entry name" value="cas_Cas5d"/>
    <property type="match status" value="1"/>
</dbReference>
<keyword evidence="2" id="KW-0378">Hydrolase</keyword>
<sequence length="254" mass="29348">MFSLLHDTERSEPTLRNQIEFEVSGRYALFTDPLTKLGGEKFSYQIPTYQALKGIVESVYWKPTLIWIVDEVRIMNPIQTESKGMRPIEYSGGNTLAYYTYLRDVRYQVRAHFEFNAHREDLIHDQNEHKHHNIAKRAVQVGGRRDIFLGTRECQGYVEACTFGEGEGFYDGIGELDFGTMLHGISYPDETGRNEREVRLWKAKMKNGIIRFDRPDQCTLVRKAGEGSAKVFDTSNMESVDELHSEWFGTEVSE</sequence>
<dbReference type="InterPro" id="IPR013422">
    <property type="entry name" value="CRISPR-assoc_prot_Cas5_N"/>
</dbReference>
<comment type="function">
    <text evidence="2">CRISPR (clustered regularly interspaced short palindromic repeat) is an adaptive immune system that provides protection against mobile genetic elements (viruses, transposable elements and conjugative plasmids). CRISPR clusters contain spacers, sequences complementary to antecedent mobile elements, and target invading nucleic acids. CRISPR clusters are transcribed and processed into CRISPR RNA (crRNA).</text>
</comment>
<dbReference type="CDD" id="cd09752">
    <property type="entry name" value="Cas5_I-C"/>
    <property type="match status" value="1"/>
</dbReference>
<dbReference type="PIRSF" id="PIRSF029950">
    <property type="entry name" value="Cas_CT1134"/>
    <property type="match status" value="1"/>
</dbReference>
<dbReference type="NCBIfam" id="TIGR02593">
    <property type="entry name" value="CRISPR_cas5"/>
    <property type="match status" value="1"/>
</dbReference>
<keyword evidence="2" id="KW-0540">Nuclease</keyword>
<evidence type="ECO:0000256" key="2">
    <source>
        <dbReference type="PIRNR" id="PIRNR029950"/>
    </source>
</evidence>
<evidence type="ECO:0000313" key="3">
    <source>
        <dbReference type="EMBL" id="PYE47158.1"/>
    </source>
</evidence>
<keyword evidence="2" id="KW-0694">RNA-binding</keyword>
<organism evidence="3 4">
    <name type="scientific">Paenibacillus barcinonensis</name>
    <dbReference type="NCBI Taxonomy" id="198119"/>
    <lineage>
        <taxon>Bacteria</taxon>
        <taxon>Bacillati</taxon>
        <taxon>Bacillota</taxon>
        <taxon>Bacilli</taxon>
        <taxon>Bacillales</taxon>
        <taxon>Paenibacillaceae</taxon>
        <taxon>Paenibacillus</taxon>
    </lineage>
</organism>
<dbReference type="GO" id="GO:0051607">
    <property type="term" value="P:defense response to virus"/>
    <property type="evidence" value="ECO:0007669"/>
    <property type="project" value="UniProtKB-UniRule"/>
</dbReference>
<dbReference type="Gene3D" id="3.30.70.2660">
    <property type="match status" value="1"/>
</dbReference>
<dbReference type="AlphaFoldDB" id="A0A2V4VYH8"/>
<evidence type="ECO:0000256" key="1">
    <source>
        <dbReference type="ARBA" id="ARBA00023118"/>
    </source>
</evidence>
<dbReference type="GO" id="GO:0004519">
    <property type="term" value="F:endonuclease activity"/>
    <property type="evidence" value="ECO:0007669"/>
    <property type="project" value="UniProtKB-UniRule"/>
</dbReference>
<reference evidence="3 4" key="1">
    <citation type="submission" date="2018-06" db="EMBL/GenBank/DDBJ databases">
        <title>Genomic Encyclopedia of Type Strains, Phase III (KMG-III): the genomes of soil and plant-associated and newly described type strains.</title>
        <authorList>
            <person name="Whitman W."/>
        </authorList>
    </citation>
    <scope>NUCLEOTIDE SEQUENCE [LARGE SCALE GENOMIC DNA]</scope>
    <source>
        <strain evidence="3 4">CECT 7022</strain>
    </source>
</reference>
<dbReference type="GO" id="GO:0016787">
    <property type="term" value="F:hydrolase activity"/>
    <property type="evidence" value="ECO:0007669"/>
    <property type="project" value="UniProtKB-KW"/>
</dbReference>